<dbReference type="AlphaFoldDB" id="A0A6V8HPX1"/>
<dbReference type="EMBL" id="DF933856">
    <property type="protein sequence ID" value="GAM44077.1"/>
    <property type="molecule type" value="Genomic_DNA"/>
</dbReference>
<evidence type="ECO:0000313" key="1">
    <source>
        <dbReference type="EMBL" id="GAM44077.1"/>
    </source>
</evidence>
<proteinExistence type="predicted"/>
<dbReference type="Proteomes" id="UP000053095">
    <property type="component" value="Unassembled WGS sequence"/>
</dbReference>
<name>A0A6V8HPX1_TALPI</name>
<protein>
    <submittedName>
        <fullName evidence="1">Uncharacterized protein</fullName>
    </submittedName>
</protein>
<sequence>MRYIKKLVAYEPRYNITPAALDNTMSKGSYGDIFHIEKVVELLLRENDTISVSESDIIAALKLEHSYFNEEDRPHIIKMMFDRSNRLTTTEEMLKAVRTPRDLDVLLAHTSPEEGQVTPAVMSAMAACRAKNTSDMLRMLHDYGNTTMGVSGLRRWSFVDDSKENGEP</sequence>
<keyword evidence="2" id="KW-1185">Reference proteome</keyword>
<organism evidence="1 2">
    <name type="scientific">Talaromyces pinophilus</name>
    <name type="common">Penicillium pinophilum</name>
    <dbReference type="NCBI Taxonomy" id="128442"/>
    <lineage>
        <taxon>Eukaryota</taxon>
        <taxon>Fungi</taxon>
        <taxon>Dikarya</taxon>
        <taxon>Ascomycota</taxon>
        <taxon>Pezizomycotina</taxon>
        <taxon>Eurotiomycetes</taxon>
        <taxon>Eurotiomycetidae</taxon>
        <taxon>Eurotiales</taxon>
        <taxon>Trichocomaceae</taxon>
        <taxon>Talaromyces</taxon>
        <taxon>Talaromyces sect. Talaromyces</taxon>
    </lineage>
</organism>
<comment type="caution">
    <text evidence="1">The sequence shown here is derived from an EMBL/GenBank/DDBJ whole genome shotgun (WGS) entry which is preliminary data.</text>
</comment>
<evidence type="ECO:0000313" key="2">
    <source>
        <dbReference type="Proteomes" id="UP000053095"/>
    </source>
</evidence>
<gene>
    <name evidence="1" type="ORF">TCE0_060r19407</name>
</gene>
<reference evidence="2" key="1">
    <citation type="journal article" date="2015" name="Genome Announc.">
        <title>Draft genome sequence of Talaromyces cellulolyticus strain Y-94, a source of lignocellulosic biomass-degrading enzymes.</title>
        <authorList>
            <person name="Fujii T."/>
            <person name="Koike H."/>
            <person name="Sawayama S."/>
            <person name="Yano S."/>
            <person name="Inoue H."/>
        </authorList>
    </citation>
    <scope>NUCLEOTIDE SEQUENCE [LARGE SCALE GENOMIC DNA]</scope>
    <source>
        <strain evidence="2">Y-94</strain>
    </source>
</reference>
<accession>A0A6V8HPX1</accession>